<reference evidence="3" key="1">
    <citation type="submission" date="2019-05" db="EMBL/GenBank/DDBJ databases">
        <title>Candidatus Nanohalobium constans, a novel model system to study the DPANN nano-sized archaea: genomic and physiological characterization of a nanoarchaeon co-cultured with its chitinotrophic host.</title>
        <authorList>
            <person name="La Cono V."/>
            <person name="Arcadi E."/>
            <person name="Crisafi F."/>
            <person name="Denaro R."/>
            <person name="La Spada G."/>
            <person name="Messina E."/>
            <person name="Smedile F."/>
            <person name="Toshchakov S.V."/>
            <person name="Shevchenko M.A."/>
            <person name="Golyshin P.N."/>
            <person name="Golyshina O.V."/>
            <person name="Ferrer M."/>
            <person name="Rohde M."/>
            <person name="Mushegian A."/>
            <person name="Sorokin D.Y."/>
            <person name="Giuliano L."/>
            <person name="Yakimov M.M."/>
        </authorList>
    </citation>
    <scope>NUCLEOTIDE SEQUENCE [LARGE SCALE GENOMIC DNA]</scope>
    <source>
        <strain evidence="3">LC1Nh</strain>
    </source>
</reference>
<keyword evidence="2" id="KW-0176">Collagen</keyword>
<evidence type="ECO:0000313" key="2">
    <source>
        <dbReference type="EMBL" id="QGA81025.1"/>
    </source>
</evidence>
<proteinExistence type="predicted"/>
<accession>A0A5Q0UJ90</accession>
<protein>
    <submittedName>
        <fullName evidence="2">GXT repeat-containing collagen-like protein</fullName>
    </submittedName>
</protein>
<evidence type="ECO:0000256" key="1">
    <source>
        <dbReference type="SAM" id="MobiDB-lite"/>
    </source>
</evidence>
<dbReference type="EMBL" id="CP040089">
    <property type="protein sequence ID" value="QGA81025.1"/>
    <property type="molecule type" value="Genomic_DNA"/>
</dbReference>
<dbReference type="AlphaFoldDB" id="A0A5Q0UJ90"/>
<feature type="compositionally biased region" description="Basic residues" evidence="1">
    <location>
        <begin position="1"/>
        <end position="11"/>
    </location>
</feature>
<dbReference type="KEGG" id="ncon:LC1Nh_1158"/>
<evidence type="ECO:0000313" key="3">
    <source>
        <dbReference type="Proteomes" id="UP000377803"/>
    </source>
</evidence>
<keyword evidence="3" id="KW-1185">Reference proteome</keyword>
<dbReference type="Proteomes" id="UP000377803">
    <property type="component" value="Chromosome"/>
</dbReference>
<gene>
    <name evidence="2" type="ORF">LC1Nh_1158</name>
</gene>
<name>A0A5Q0UJ90_9ARCH</name>
<feature type="region of interest" description="Disordered" evidence="1">
    <location>
        <begin position="1"/>
        <end position="20"/>
    </location>
</feature>
<organism evidence="2 3">
    <name type="scientific">Candidatus Nanohalobium constans</name>
    <dbReference type="NCBI Taxonomy" id="2565781"/>
    <lineage>
        <taxon>Archaea</taxon>
        <taxon>Candidatus Nanohalarchaeota</taxon>
        <taxon>Candidatus Nanohalobia</taxon>
        <taxon>Candidatus Nanohalobiales</taxon>
        <taxon>Candidatus Nanohalobiaceae</taxon>
        <taxon>Candidatus Nanohalobium</taxon>
    </lineage>
</organism>
<sequence>MKRAGNTKLVKKTSDESLSSQTILQDDNELKLSIGSEELWNFEIRVFVDCPSDGYVKNSFSGPSGSTINWAREGNKWNADSSSTRNVGQGPVGFVLKGRIKNGNSSGTLNYQWSQSTSRNDTFTVKKGSLLIAWKSG</sequence>